<dbReference type="GO" id="GO:0004497">
    <property type="term" value="F:monooxygenase activity"/>
    <property type="evidence" value="ECO:0007669"/>
    <property type="project" value="InterPro"/>
</dbReference>
<feature type="non-terminal residue" evidence="2">
    <location>
        <position position="62"/>
    </location>
</feature>
<proteinExistence type="inferred from homology"/>
<protein>
    <submittedName>
        <fullName evidence="2">Os08g0105700 protein</fullName>
    </submittedName>
</protein>
<evidence type="ECO:0000313" key="3">
    <source>
        <dbReference type="Proteomes" id="UP000000763"/>
    </source>
</evidence>
<comment type="similarity">
    <text evidence="1">Belongs to the cytochrome P450 family.</text>
</comment>
<dbReference type="Gene3D" id="1.10.630.10">
    <property type="entry name" value="Cytochrome P450"/>
    <property type="match status" value="1"/>
</dbReference>
<dbReference type="Proteomes" id="UP000000763">
    <property type="component" value="Chromosome 8"/>
</dbReference>
<evidence type="ECO:0000313" key="2">
    <source>
        <dbReference type="EMBL" id="BAH94081.1"/>
    </source>
</evidence>
<reference evidence="3" key="2">
    <citation type="journal article" date="2008" name="Nucleic Acids Res.">
        <title>The rice annotation project database (RAP-DB): 2008 update.</title>
        <authorList>
            <consortium name="The rice annotation project (RAP)"/>
        </authorList>
    </citation>
    <scope>GENOME REANNOTATION</scope>
    <source>
        <strain evidence="3">cv. Nipponbare</strain>
    </source>
</reference>
<feature type="non-terminal residue" evidence="2">
    <location>
        <position position="1"/>
    </location>
</feature>
<sequence>RATGKNALLKAVIKEMLRLHLAGPLLVPYLSIAECDIEGYTIPSGTRVFVNAWALSRDPSFW</sequence>
<name>C7J5H5_ORYSJ</name>
<dbReference type="GO" id="GO:0005506">
    <property type="term" value="F:iron ion binding"/>
    <property type="evidence" value="ECO:0007669"/>
    <property type="project" value="InterPro"/>
</dbReference>
<dbReference type="SUPFAM" id="SSF48264">
    <property type="entry name" value="Cytochrome P450"/>
    <property type="match status" value="1"/>
</dbReference>
<dbReference type="EMBL" id="AP008214">
    <property type="protein sequence ID" value="BAH94081.1"/>
    <property type="molecule type" value="Genomic_DNA"/>
</dbReference>
<dbReference type="GO" id="GO:0020037">
    <property type="term" value="F:heme binding"/>
    <property type="evidence" value="ECO:0007669"/>
    <property type="project" value="InterPro"/>
</dbReference>
<dbReference type="PANTHER" id="PTHR47950">
    <property type="entry name" value="CYTOCHROME P450, FAMILY 76, SUBFAMILY C, POLYPEPTIDE 5-RELATED"/>
    <property type="match status" value="1"/>
</dbReference>
<accession>C7J5H5</accession>
<dbReference type="KEGG" id="dosa:Os08g0105700"/>
<evidence type="ECO:0000256" key="1">
    <source>
        <dbReference type="ARBA" id="ARBA00010617"/>
    </source>
</evidence>
<reference evidence="2 3" key="1">
    <citation type="journal article" date="2005" name="Nature">
        <title>The map-based sequence of the rice genome.</title>
        <authorList>
            <consortium name="International rice genome sequencing project (IRGSP)"/>
            <person name="Matsumoto T."/>
            <person name="Wu J."/>
            <person name="Kanamori H."/>
            <person name="Katayose Y."/>
            <person name="Fujisawa M."/>
            <person name="Namiki N."/>
            <person name="Mizuno H."/>
            <person name="Yamamoto K."/>
            <person name="Antonio B.A."/>
            <person name="Baba T."/>
            <person name="Sakata K."/>
            <person name="Nagamura Y."/>
            <person name="Aoki H."/>
            <person name="Arikawa K."/>
            <person name="Arita K."/>
            <person name="Bito T."/>
            <person name="Chiden Y."/>
            <person name="Fujitsuka N."/>
            <person name="Fukunaka R."/>
            <person name="Hamada M."/>
            <person name="Harada C."/>
            <person name="Hayashi A."/>
            <person name="Hijishita S."/>
            <person name="Honda M."/>
            <person name="Hosokawa S."/>
            <person name="Ichikawa Y."/>
            <person name="Idonuma A."/>
            <person name="Iijima M."/>
            <person name="Ikeda M."/>
            <person name="Ikeno M."/>
            <person name="Ito K."/>
            <person name="Ito S."/>
            <person name="Ito T."/>
            <person name="Ito Y."/>
            <person name="Ito Y."/>
            <person name="Iwabuchi A."/>
            <person name="Kamiya K."/>
            <person name="Karasawa W."/>
            <person name="Kurita K."/>
            <person name="Katagiri S."/>
            <person name="Kikuta A."/>
            <person name="Kobayashi H."/>
            <person name="Kobayashi N."/>
            <person name="Machita K."/>
            <person name="Maehara T."/>
            <person name="Masukawa M."/>
            <person name="Mizubayashi T."/>
            <person name="Mukai Y."/>
            <person name="Nagasaki H."/>
            <person name="Nagata Y."/>
            <person name="Naito S."/>
            <person name="Nakashima M."/>
            <person name="Nakama Y."/>
            <person name="Nakamichi Y."/>
            <person name="Nakamura M."/>
            <person name="Meguro A."/>
            <person name="Negishi M."/>
            <person name="Ohta I."/>
            <person name="Ohta T."/>
            <person name="Okamoto M."/>
            <person name="Ono N."/>
            <person name="Saji S."/>
            <person name="Sakaguchi M."/>
            <person name="Sakai K."/>
            <person name="Shibata M."/>
            <person name="Shimokawa T."/>
            <person name="Song J."/>
            <person name="Takazaki Y."/>
            <person name="Terasawa K."/>
            <person name="Tsugane M."/>
            <person name="Tsuji K."/>
            <person name="Ueda S."/>
            <person name="Waki K."/>
            <person name="Yamagata H."/>
            <person name="Yamamoto M."/>
            <person name="Yamamoto S."/>
            <person name="Yamane H."/>
            <person name="Yoshiki S."/>
            <person name="Yoshihara R."/>
            <person name="Yukawa K."/>
            <person name="Zhong H."/>
            <person name="Yano M."/>
            <person name="Yuan Q."/>
            <person name="Ouyang S."/>
            <person name="Liu J."/>
            <person name="Jones K.M."/>
            <person name="Gansberger K."/>
            <person name="Moffat K."/>
            <person name="Hill J."/>
            <person name="Bera J."/>
            <person name="Fadrosh D."/>
            <person name="Jin S."/>
            <person name="Johri S."/>
            <person name="Kim M."/>
            <person name="Overton L."/>
            <person name="Reardon M."/>
            <person name="Tsitrin T."/>
            <person name="Vuong H."/>
            <person name="Weaver B."/>
            <person name="Ciecko A."/>
            <person name="Tallon L."/>
            <person name="Jackson J."/>
            <person name="Pai G."/>
            <person name="Aken S.V."/>
            <person name="Utterback T."/>
            <person name="Reidmuller S."/>
            <person name="Feldblyum T."/>
            <person name="Hsiao J."/>
            <person name="Zismann V."/>
            <person name="Iobst S."/>
            <person name="de Vazeille A.R."/>
            <person name="Buell C.R."/>
            <person name="Ying K."/>
            <person name="Li Y."/>
            <person name="Lu T."/>
            <person name="Huang Y."/>
            <person name="Zhao Q."/>
            <person name="Feng Q."/>
            <person name="Zhang L."/>
            <person name="Zhu J."/>
            <person name="Weng Q."/>
            <person name="Mu J."/>
            <person name="Lu Y."/>
            <person name="Fan D."/>
            <person name="Liu Y."/>
            <person name="Guan J."/>
            <person name="Zhang Y."/>
            <person name="Yu S."/>
            <person name="Liu X."/>
            <person name="Zhang Y."/>
            <person name="Hong G."/>
            <person name="Han B."/>
            <person name="Choisne N."/>
            <person name="Demange N."/>
            <person name="Orjeda G."/>
            <person name="Samain S."/>
            <person name="Cattolico L."/>
            <person name="Pelletier E."/>
            <person name="Couloux A."/>
            <person name="Segurens B."/>
            <person name="Wincker P."/>
            <person name="D'Hont A."/>
            <person name="Scarpelli C."/>
            <person name="Weissenbach J."/>
            <person name="Salanoubat M."/>
            <person name="Quetier F."/>
            <person name="Yu Y."/>
            <person name="Kim H.R."/>
            <person name="Rambo T."/>
            <person name="Currie J."/>
            <person name="Collura K."/>
            <person name="Luo M."/>
            <person name="Yang T."/>
            <person name="Ammiraju J.S.S."/>
            <person name="Engler F."/>
            <person name="Soderlund C."/>
            <person name="Wing R.A."/>
            <person name="Palmer L.E."/>
            <person name="de la Bastide M."/>
            <person name="Spiegel L."/>
            <person name="Nascimento L."/>
            <person name="Zutavern T."/>
            <person name="O'Shaughnessy A."/>
            <person name="Dike S."/>
            <person name="Dedhia N."/>
            <person name="Preston R."/>
            <person name="Balija V."/>
            <person name="McCombie W.R."/>
            <person name="Chow T."/>
            <person name="Chen H."/>
            <person name="Chung M."/>
            <person name="Chen C."/>
            <person name="Shaw J."/>
            <person name="Wu H."/>
            <person name="Hsiao K."/>
            <person name="Chao Y."/>
            <person name="Chu M."/>
            <person name="Cheng C."/>
            <person name="Hour A."/>
            <person name="Lee P."/>
            <person name="Lin S."/>
            <person name="Lin Y."/>
            <person name="Liou J."/>
            <person name="Liu S."/>
            <person name="Hsing Y."/>
            <person name="Raghuvanshi S."/>
            <person name="Mohanty A."/>
            <person name="Bharti A.K."/>
            <person name="Gaur A."/>
            <person name="Gupta V."/>
            <person name="Kumar D."/>
            <person name="Ravi V."/>
            <person name="Vij S."/>
            <person name="Kapur A."/>
            <person name="Khurana P."/>
            <person name="Khurana P."/>
            <person name="Khurana J.P."/>
            <person name="Tyagi A.K."/>
            <person name="Gaikwad K."/>
            <person name="Singh A."/>
            <person name="Dalal V."/>
            <person name="Srivastava S."/>
            <person name="Dixit A."/>
            <person name="Pal A.K."/>
            <person name="Ghazi I.A."/>
            <person name="Yadav M."/>
            <person name="Pandit A."/>
            <person name="Bhargava A."/>
            <person name="Sureshbabu K."/>
            <person name="Batra K."/>
            <person name="Sharma T.R."/>
            <person name="Mohapatra T."/>
            <person name="Singh N.K."/>
            <person name="Messing J."/>
            <person name="Nelson A.B."/>
            <person name="Fuks G."/>
            <person name="Kavchok S."/>
            <person name="Keizer G."/>
            <person name="Linton E."/>
            <person name="Llaca V."/>
            <person name="Song R."/>
            <person name="Tanyolac B."/>
            <person name="Young S."/>
            <person name="Ho-Il K."/>
            <person name="Hahn J.H."/>
            <person name="Sangsakoo G."/>
            <person name="Vanavichit A."/>
            <person name="de Mattos Luiz.A.T."/>
            <person name="Zimmer P.D."/>
            <person name="Malone G."/>
            <person name="Dellagostin O."/>
            <person name="de Oliveira A.C."/>
            <person name="Bevan M."/>
            <person name="Bancroft I."/>
            <person name="Minx P."/>
            <person name="Cordum H."/>
            <person name="Wilson R."/>
            <person name="Cheng Z."/>
            <person name="Jin W."/>
            <person name="Jiang J."/>
            <person name="Leong S.A."/>
            <person name="Iwama H."/>
            <person name="Gojobori T."/>
            <person name="Itoh T."/>
            <person name="Niimura Y."/>
            <person name="Fujii Y."/>
            <person name="Habara T."/>
            <person name="Sakai H."/>
            <person name="Sato Y."/>
            <person name="Wilson G."/>
            <person name="Kumar K."/>
            <person name="McCouch S."/>
            <person name="Juretic N."/>
            <person name="Hoen D."/>
            <person name="Wright S."/>
            <person name="Bruskiewich R."/>
            <person name="Bureau T."/>
            <person name="Miyao A."/>
            <person name="Hirochika H."/>
            <person name="Nishikawa T."/>
            <person name="Kadowaki K."/>
            <person name="Sugiura M."/>
            <person name="Burr B."/>
            <person name="Sasaki T."/>
        </authorList>
    </citation>
    <scope>NUCLEOTIDE SEQUENCE [LARGE SCALE GENOMIC DNA]</scope>
    <source>
        <strain evidence="3">cv. Nipponbare</strain>
    </source>
</reference>
<gene>
    <name evidence="2" type="ordered locus">Os08g0105700</name>
</gene>
<dbReference type="GO" id="GO:0016705">
    <property type="term" value="F:oxidoreductase activity, acting on paired donors, with incorporation or reduction of molecular oxygen"/>
    <property type="evidence" value="ECO:0007669"/>
    <property type="project" value="InterPro"/>
</dbReference>
<organism evidence="2 3">
    <name type="scientific">Oryza sativa subsp. japonica</name>
    <name type="common">Rice</name>
    <dbReference type="NCBI Taxonomy" id="39947"/>
    <lineage>
        <taxon>Eukaryota</taxon>
        <taxon>Viridiplantae</taxon>
        <taxon>Streptophyta</taxon>
        <taxon>Embryophyta</taxon>
        <taxon>Tracheophyta</taxon>
        <taxon>Spermatophyta</taxon>
        <taxon>Magnoliopsida</taxon>
        <taxon>Liliopsida</taxon>
        <taxon>Poales</taxon>
        <taxon>Poaceae</taxon>
        <taxon>BOP clade</taxon>
        <taxon>Oryzoideae</taxon>
        <taxon>Oryzeae</taxon>
        <taxon>Oryzinae</taxon>
        <taxon>Oryza</taxon>
        <taxon>Oryza sativa</taxon>
    </lineage>
</organism>
<dbReference type="Pfam" id="PF00067">
    <property type="entry name" value="p450"/>
    <property type="match status" value="1"/>
</dbReference>
<dbReference type="InterPro" id="IPR001128">
    <property type="entry name" value="Cyt_P450"/>
</dbReference>
<dbReference type="AlphaFoldDB" id="C7J5H5"/>
<dbReference type="InterPro" id="IPR036396">
    <property type="entry name" value="Cyt_P450_sf"/>
</dbReference>